<feature type="domain" description="Remorin C-terminal" evidence="3">
    <location>
        <begin position="276"/>
        <end position="373"/>
    </location>
</feature>
<accession>A0A2C9UR04</accession>
<protein>
    <recommendedName>
        <fullName evidence="3">Remorin C-terminal domain-containing protein</fullName>
    </recommendedName>
</protein>
<evidence type="ECO:0000313" key="5">
    <source>
        <dbReference type="Proteomes" id="UP000091857"/>
    </source>
</evidence>
<keyword evidence="5" id="KW-1185">Reference proteome</keyword>
<dbReference type="InterPro" id="IPR005516">
    <property type="entry name" value="Remorin_C"/>
</dbReference>
<feature type="compositionally biased region" description="Low complexity" evidence="2">
    <location>
        <begin position="205"/>
        <end position="222"/>
    </location>
</feature>
<evidence type="ECO:0000256" key="1">
    <source>
        <dbReference type="ARBA" id="ARBA00005711"/>
    </source>
</evidence>
<gene>
    <name evidence="4" type="ORF">MANES_13G124000v8</name>
</gene>
<dbReference type="STRING" id="3983.A0A2C9UR04"/>
<dbReference type="Pfam" id="PF03763">
    <property type="entry name" value="Remorin_C"/>
    <property type="match status" value="1"/>
</dbReference>
<dbReference type="Gramene" id="Manes.13G124000.1.v8.1">
    <property type="protein sequence ID" value="Manes.13G124000.1.v8.1.CDS"/>
    <property type="gene ID" value="Manes.13G124000.v8.1"/>
</dbReference>
<reference evidence="5" key="1">
    <citation type="journal article" date="2016" name="Nat. Biotechnol.">
        <title>Sequencing wild and cultivated cassava and related species reveals extensive interspecific hybridization and genetic diversity.</title>
        <authorList>
            <person name="Bredeson J.V."/>
            <person name="Lyons J.B."/>
            <person name="Prochnik S.E."/>
            <person name="Wu G.A."/>
            <person name="Ha C.M."/>
            <person name="Edsinger-Gonzales E."/>
            <person name="Grimwood J."/>
            <person name="Schmutz J."/>
            <person name="Rabbi I.Y."/>
            <person name="Egesi C."/>
            <person name="Nauluvula P."/>
            <person name="Lebot V."/>
            <person name="Ndunguru J."/>
            <person name="Mkamilo G."/>
            <person name="Bart R.S."/>
            <person name="Setter T.L."/>
            <person name="Gleadow R.M."/>
            <person name="Kulakow P."/>
            <person name="Ferguson M.E."/>
            <person name="Rounsley S."/>
            <person name="Rokhsar D.S."/>
        </authorList>
    </citation>
    <scope>NUCLEOTIDE SEQUENCE [LARGE SCALE GENOMIC DNA]</scope>
    <source>
        <strain evidence="5">cv. AM560-2</strain>
    </source>
</reference>
<evidence type="ECO:0000256" key="2">
    <source>
        <dbReference type="SAM" id="MobiDB-lite"/>
    </source>
</evidence>
<dbReference type="PANTHER" id="PTHR31471:SF2">
    <property type="entry name" value="REMORIN FAMILY PROTEIN"/>
    <property type="match status" value="1"/>
</dbReference>
<dbReference type="Proteomes" id="UP000091857">
    <property type="component" value="Chromosome 13"/>
</dbReference>
<dbReference type="AlphaFoldDB" id="A0A2C9UR04"/>
<name>A0A2C9UR04_MANES</name>
<organism evidence="4 5">
    <name type="scientific">Manihot esculenta</name>
    <name type="common">Cassava</name>
    <name type="synonym">Jatropha manihot</name>
    <dbReference type="NCBI Taxonomy" id="3983"/>
    <lineage>
        <taxon>Eukaryota</taxon>
        <taxon>Viridiplantae</taxon>
        <taxon>Streptophyta</taxon>
        <taxon>Embryophyta</taxon>
        <taxon>Tracheophyta</taxon>
        <taxon>Spermatophyta</taxon>
        <taxon>Magnoliopsida</taxon>
        <taxon>eudicotyledons</taxon>
        <taxon>Gunneridae</taxon>
        <taxon>Pentapetalae</taxon>
        <taxon>rosids</taxon>
        <taxon>fabids</taxon>
        <taxon>Malpighiales</taxon>
        <taxon>Euphorbiaceae</taxon>
        <taxon>Crotonoideae</taxon>
        <taxon>Manihoteae</taxon>
        <taxon>Manihot</taxon>
    </lineage>
</organism>
<comment type="caution">
    <text evidence="4">The sequence shown here is derived from an EMBL/GenBank/DDBJ whole genome shotgun (WGS) entry which is preliminary data.</text>
</comment>
<evidence type="ECO:0000259" key="3">
    <source>
        <dbReference type="Pfam" id="PF03763"/>
    </source>
</evidence>
<dbReference type="EMBL" id="CM004399">
    <property type="protein sequence ID" value="OAY33780.1"/>
    <property type="molecule type" value="Genomic_DNA"/>
</dbReference>
<sequence>MKKNLISSHSLCTFPSPGTGNYQEKGWSSERVPHPSGSSRRHISAMTPFYSGRTMPSKWEDAERWICSPVLGYGVAKYSQCQPQRRPKSKSGPIVPPGIAYYSNYSPSMQVLDSVSVRNFIASSPFSTGVLMPNGSGVHYNGDGIGGQAIVARSASGPGWLDLASECSSPSSHDGKLDNINDVENAVTRVVSRRDMATQMSPEDSTSSTPRGRSSSPPSVSPIEQSEGDHPAKLEIREVQVDKRATMVSRTAWHGSCITKKGLPDVQDINENAADVHISSWDVAEASSDFSKLQREEAKITAWENLQKAKAEAAIRKLEMKLEKKRSSSMDKILNKLRMAQIKAQEMRSSISETQGDQIAKIPHKVSFFHRHARLSFFDSCFTCRTS</sequence>
<dbReference type="OMA" id="MYLPNYS"/>
<dbReference type="OrthoDB" id="648416at2759"/>
<evidence type="ECO:0000313" key="4">
    <source>
        <dbReference type="EMBL" id="OAY33780.1"/>
    </source>
</evidence>
<feature type="region of interest" description="Disordered" evidence="2">
    <location>
        <begin position="191"/>
        <end position="232"/>
    </location>
</feature>
<proteinExistence type="inferred from homology"/>
<dbReference type="PANTHER" id="PTHR31471">
    <property type="entry name" value="OS02G0116800 PROTEIN"/>
    <property type="match status" value="1"/>
</dbReference>
<comment type="similarity">
    <text evidence="1">Belongs to the remorin family.</text>
</comment>